<dbReference type="InterPro" id="IPR027417">
    <property type="entry name" value="P-loop_NTPase"/>
</dbReference>
<reference evidence="3 4" key="1">
    <citation type="journal article" date="2010" name="ISME J.">
        <title>Fine-scale evolution: genomic, phenotypic and ecological differentiation in two coexisting Salinibacter ruber strains.</title>
        <authorList>
            <person name="Pena A."/>
            <person name="Teeling H."/>
            <person name="Huerta-Cepas J."/>
            <person name="Santos F."/>
            <person name="Yarza P."/>
            <person name="Brito-Echeverria J."/>
            <person name="Lucio M."/>
            <person name="Schmitt-Kopplin P."/>
            <person name="Meseguer I."/>
            <person name="Schenowitz C."/>
            <person name="Dossat C."/>
            <person name="Barbe V."/>
            <person name="Dopazo J."/>
            <person name="Rossello-Mora R."/>
            <person name="Schuler M."/>
            <person name="Glockner F.O."/>
            <person name="Amann R."/>
            <person name="Gabaldon T."/>
            <person name="Anton J."/>
        </authorList>
    </citation>
    <scope>NUCLEOTIDE SEQUENCE [LARGE SCALE GENOMIC DNA]</scope>
    <source>
        <strain evidence="3 4">M8</strain>
    </source>
</reference>
<dbReference type="Gene3D" id="3.40.50.300">
    <property type="entry name" value="P-loop containing nucleotide triphosphate hydrolases"/>
    <property type="match status" value="1"/>
</dbReference>
<evidence type="ECO:0000313" key="3">
    <source>
        <dbReference type="EMBL" id="CBH25583.1"/>
    </source>
</evidence>
<evidence type="ECO:0000259" key="2">
    <source>
        <dbReference type="Pfam" id="PF07728"/>
    </source>
</evidence>
<feature type="region of interest" description="Disordered" evidence="1">
    <location>
        <begin position="283"/>
        <end position="344"/>
    </location>
</feature>
<dbReference type="GO" id="GO:0016887">
    <property type="term" value="F:ATP hydrolysis activity"/>
    <property type="evidence" value="ECO:0007669"/>
    <property type="project" value="InterPro"/>
</dbReference>
<proteinExistence type="predicted"/>
<organism evidence="3 4">
    <name type="scientific">Salinibacter ruber (strain M8)</name>
    <dbReference type="NCBI Taxonomy" id="761659"/>
    <lineage>
        <taxon>Bacteria</taxon>
        <taxon>Pseudomonadati</taxon>
        <taxon>Rhodothermota</taxon>
        <taxon>Rhodothermia</taxon>
        <taxon>Rhodothermales</taxon>
        <taxon>Salinibacteraceae</taxon>
        <taxon>Salinibacter</taxon>
    </lineage>
</organism>
<dbReference type="SUPFAM" id="SSF52540">
    <property type="entry name" value="P-loop containing nucleoside triphosphate hydrolases"/>
    <property type="match status" value="1"/>
</dbReference>
<dbReference type="CDD" id="cd00009">
    <property type="entry name" value="AAA"/>
    <property type="match status" value="1"/>
</dbReference>
<evidence type="ECO:0000313" key="4">
    <source>
        <dbReference type="Proteomes" id="UP000000933"/>
    </source>
</evidence>
<accession>D5HC28</accession>
<dbReference type="RefSeq" id="WP_013062640.1">
    <property type="nucleotide sequence ID" value="NC_014032.1"/>
</dbReference>
<reference evidence="4" key="2">
    <citation type="submission" date="2010-04" db="EMBL/GenBank/DDBJ databases">
        <title>Genome sequence of Salinibacter ruber M8.</title>
        <authorList>
            <consortium name="Genoscope"/>
        </authorList>
    </citation>
    <scope>NUCLEOTIDE SEQUENCE [LARGE SCALE GENOMIC DNA]</scope>
    <source>
        <strain evidence="4">M8</strain>
    </source>
</reference>
<gene>
    <name evidence="3" type="ordered locus">SRM_02662</name>
</gene>
<sequence length="699" mass="77061">MAPMADSTPDTRPPDAPDDPVEALTVDALHTALNDAGYICSRERARSVMAALMTDPLGGFFAFGPPGTGKTWLLEVLGDILDMDTFFKQVSPGSREEDLILDLLPDENAESGIKKQWGELPKAVRASHEGNTLLILDEWDKTRPTADAFLLDFLQNGRVNYGDIQVQANMDNLYVCITLNDERDLSGPAHRRMPYLHFEPLHPSLVREALRRSHGGHPYLEAAVNLYVRCELSMMEKSCTIQELQQLLDAISVLGPDDADWDQLVLDYVTKDRDNHRLLKKAEDVDTSDWEDAGWTEGHDADPLDPSAYAPVDLPNQAPASNGEGDEGARLPPMADVKGYTPPQNDETPDLEAAFAALEGSDSVYDALTRQESPAEAPDRFGRVQVQGDTITFDAPVPLMEHDGYAAELWGHPGEVVFVEETATRADLRLLQQERGLEFISYADEEIIGRYDGLHLRWTPDMGAEIIVPTARRDTFDDLFRGTWLNEADIAGPADLPTPVLARLGTQQAGVVEARHADEPVADPYFAGVFDYWTQSEQDTVETAEVSGYDAFMDHAEAHADPLILEGDAVYALFDGLLMGLVGDENDYLVVSVTGPFDPALESYLQHWLPNAKLSLRRKAAVQVPAKTLVQDHGFGVVRPSDDRPSPGKKLVRIEDGVKSIYRDGHLTVGTQMSGRQITAHRAELLIGNIDQTLDEFTG</sequence>
<dbReference type="AlphaFoldDB" id="D5HC28"/>
<dbReference type="HOGENOM" id="CLU_423293_0_0_10"/>
<feature type="domain" description="ATPase dynein-related AAA" evidence="2">
    <location>
        <begin position="63"/>
        <end position="181"/>
    </location>
</feature>
<protein>
    <recommendedName>
        <fullName evidence="2">ATPase dynein-related AAA domain-containing protein</fullName>
    </recommendedName>
</protein>
<feature type="region of interest" description="Disordered" evidence="1">
    <location>
        <begin position="1"/>
        <end position="20"/>
    </location>
</feature>
<dbReference type="Pfam" id="PF07728">
    <property type="entry name" value="AAA_5"/>
    <property type="match status" value="1"/>
</dbReference>
<dbReference type="GO" id="GO:0005524">
    <property type="term" value="F:ATP binding"/>
    <property type="evidence" value="ECO:0007669"/>
    <property type="project" value="InterPro"/>
</dbReference>
<dbReference type="Proteomes" id="UP000000933">
    <property type="component" value="Chromosome"/>
</dbReference>
<feature type="compositionally biased region" description="Low complexity" evidence="1">
    <location>
        <begin position="1"/>
        <end position="10"/>
    </location>
</feature>
<dbReference type="InterPro" id="IPR011704">
    <property type="entry name" value="ATPase_dyneun-rel_AAA"/>
</dbReference>
<dbReference type="KEGG" id="srm:SRM_02662"/>
<dbReference type="EMBL" id="FP565814">
    <property type="protein sequence ID" value="CBH25583.1"/>
    <property type="molecule type" value="Genomic_DNA"/>
</dbReference>
<evidence type="ECO:0000256" key="1">
    <source>
        <dbReference type="SAM" id="MobiDB-lite"/>
    </source>
</evidence>
<feature type="compositionally biased region" description="Acidic residues" evidence="1">
    <location>
        <begin position="285"/>
        <end position="294"/>
    </location>
</feature>
<name>D5HC28_SALRM</name>